<dbReference type="Proteomes" id="UP000824107">
    <property type="component" value="Unassembled WGS sequence"/>
</dbReference>
<dbReference type="AlphaFoldDB" id="A0A9D1M424"/>
<accession>A0A9D1M424</accession>
<gene>
    <name evidence="2" type="ORF">IAD20_03940</name>
</gene>
<dbReference type="InterPro" id="IPR029045">
    <property type="entry name" value="ClpP/crotonase-like_dom_sf"/>
</dbReference>
<dbReference type="Gene3D" id="3.90.226.10">
    <property type="entry name" value="2-enoyl-CoA Hydratase, Chain A, domain 1"/>
    <property type="match status" value="1"/>
</dbReference>
<sequence length="315" mass="35961">MDNLKELYKRILEYYESTKQDVYIYSGPIDRNIHILRELICSHQNKREEASLFIATFGGDPDWAYRLIAILRRYYKKINIIIPGYCKSAGTLVALGADTLRFHEYGELGPLDVQMRRKDNLLGYNSGLDVFQAIQVINMSARECFHNMFIEFLMKGGGSIPTETAAKIAKDLAVGIYSSIASKIDPLELGEKNRAMKIASSYGEKLNSISQNNNMKQDTLNKLISDYPSHGFVIDMQQAKELFKNVENMTEMDYYLFKAFQKNFENPSEVFCLDLESIRNSLEKEEKNVDVCRGGDELSSSNKEGKNRANTKKSK</sequence>
<comment type="caution">
    <text evidence="2">The sequence shown here is derived from an EMBL/GenBank/DDBJ whole genome shotgun (WGS) entry which is preliminary data.</text>
</comment>
<evidence type="ECO:0000313" key="2">
    <source>
        <dbReference type="EMBL" id="HIU53214.1"/>
    </source>
</evidence>
<reference evidence="2" key="2">
    <citation type="journal article" date="2021" name="PeerJ">
        <title>Extensive microbial diversity within the chicken gut microbiome revealed by metagenomics and culture.</title>
        <authorList>
            <person name="Gilroy R."/>
            <person name="Ravi A."/>
            <person name="Getino M."/>
            <person name="Pursley I."/>
            <person name="Horton D.L."/>
            <person name="Alikhan N.F."/>
            <person name="Baker D."/>
            <person name="Gharbi K."/>
            <person name="Hall N."/>
            <person name="Watson M."/>
            <person name="Adriaenssens E.M."/>
            <person name="Foster-Nyarko E."/>
            <person name="Jarju S."/>
            <person name="Secka A."/>
            <person name="Antonio M."/>
            <person name="Oren A."/>
            <person name="Chaudhuri R.R."/>
            <person name="La Ragione R."/>
            <person name="Hildebrand F."/>
            <person name="Pallen M.J."/>
        </authorList>
    </citation>
    <scope>NUCLEOTIDE SEQUENCE</scope>
    <source>
        <strain evidence="2">ChiW3-316</strain>
    </source>
</reference>
<dbReference type="SUPFAM" id="SSF52096">
    <property type="entry name" value="ClpP/crotonase"/>
    <property type="match status" value="1"/>
</dbReference>
<evidence type="ECO:0000313" key="3">
    <source>
        <dbReference type="Proteomes" id="UP000824107"/>
    </source>
</evidence>
<reference evidence="2" key="1">
    <citation type="submission" date="2020-10" db="EMBL/GenBank/DDBJ databases">
        <authorList>
            <person name="Gilroy R."/>
        </authorList>
    </citation>
    <scope>NUCLEOTIDE SEQUENCE</scope>
    <source>
        <strain evidence="2">ChiW3-316</strain>
    </source>
</reference>
<dbReference type="EMBL" id="DVNC01000028">
    <property type="protein sequence ID" value="HIU53214.1"/>
    <property type="molecule type" value="Genomic_DNA"/>
</dbReference>
<proteinExistence type="predicted"/>
<dbReference type="GO" id="GO:0016020">
    <property type="term" value="C:membrane"/>
    <property type="evidence" value="ECO:0007669"/>
    <property type="project" value="InterPro"/>
</dbReference>
<dbReference type="PANTHER" id="PTHR35984:SF1">
    <property type="entry name" value="PERIPLASMIC SERINE PROTEASE"/>
    <property type="match status" value="1"/>
</dbReference>
<evidence type="ECO:0000256" key="1">
    <source>
        <dbReference type="SAM" id="MobiDB-lite"/>
    </source>
</evidence>
<protein>
    <submittedName>
        <fullName evidence="2">SppA protein</fullName>
    </submittedName>
</protein>
<dbReference type="InterPro" id="IPR002825">
    <property type="entry name" value="Pept_S49_ser-pept_pro"/>
</dbReference>
<feature type="region of interest" description="Disordered" evidence="1">
    <location>
        <begin position="289"/>
        <end position="315"/>
    </location>
</feature>
<organism evidence="2 3">
    <name type="scientific">Candidatus Scatocola faecipullorum</name>
    <dbReference type="NCBI Taxonomy" id="2840917"/>
    <lineage>
        <taxon>Bacteria</taxon>
        <taxon>Pseudomonadati</taxon>
        <taxon>Pseudomonadota</taxon>
        <taxon>Alphaproteobacteria</taxon>
        <taxon>Rhodospirillales</taxon>
        <taxon>Rhodospirillaceae</taxon>
        <taxon>Rhodospirillaceae incertae sedis</taxon>
        <taxon>Candidatus Scatocola</taxon>
    </lineage>
</organism>
<dbReference type="PANTHER" id="PTHR35984">
    <property type="entry name" value="PERIPLASMIC SERINE PROTEASE"/>
    <property type="match status" value="1"/>
</dbReference>
<name>A0A9D1M424_9PROT</name>